<accession>A0AAW2WZC5</accession>
<protein>
    <submittedName>
        <fullName evidence="6">BTB/POZ domain-containing protein</fullName>
    </submittedName>
</protein>
<dbReference type="Pfam" id="PF13637">
    <property type="entry name" value="Ank_4"/>
    <property type="match status" value="1"/>
</dbReference>
<dbReference type="Pfam" id="PF00651">
    <property type="entry name" value="BTB"/>
    <property type="match status" value="2"/>
</dbReference>
<comment type="pathway">
    <text evidence="1">Protein modification; protein ubiquitination.</text>
</comment>
<feature type="repeat" description="ANK" evidence="4">
    <location>
        <begin position="35"/>
        <end position="59"/>
    </location>
</feature>
<name>A0AAW2WZC5_9LAMI</name>
<dbReference type="PANTHER" id="PTHR46231">
    <property type="entry name" value="ANKYRIN REPEAT AND BTB/POZ DOMAIN-CONTAINING PROTEIN 1"/>
    <property type="match status" value="1"/>
</dbReference>
<reference evidence="6" key="2">
    <citation type="journal article" date="2024" name="Plant">
        <title>Genomic evolution and insights into agronomic trait innovations of Sesamum species.</title>
        <authorList>
            <person name="Miao H."/>
            <person name="Wang L."/>
            <person name="Qu L."/>
            <person name="Liu H."/>
            <person name="Sun Y."/>
            <person name="Le M."/>
            <person name="Wang Q."/>
            <person name="Wei S."/>
            <person name="Zheng Y."/>
            <person name="Lin W."/>
            <person name="Duan Y."/>
            <person name="Cao H."/>
            <person name="Xiong S."/>
            <person name="Wang X."/>
            <person name="Wei L."/>
            <person name="Li C."/>
            <person name="Ma Q."/>
            <person name="Ju M."/>
            <person name="Zhao R."/>
            <person name="Li G."/>
            <person name="Mu C."/>
            <person name="Tian Q."/>
            <person name="Mei H."/>
            <person name="Zhang T."/>
            <person name="Gao T."/>
            <person name="Zhang H."/>
        </authorList>
    </citation>
    <scope>NUCLEOTIDE SEQUENCE</scope>
    <source>
        <strain evidence="6">KEN1</strain>
    </source>
</reference>
<evidence type="ECO:0000259" key="5">
    <source>
        <dbReference type="PROSITE" id="PS50097"/>
    </source>
</evidence>
<organism evidence="6">
    <name type="scientific">Sesamum latifolium</name>
    <dbReference type="NCBI Taxonomy" id="2727402"/>
    <lineage>
        <taxon>Eukaryota</taxon>
        <taxon>Viridiplantae</taxon>
        <taxon>Streptophyta</taxon>
        <taxon>Embryophyta</taxon>
        <taxon>Tracheophyta</taxon>
        <taxon>Spermatophyta</taxon>
        <taxon>Magnoliopsida</taxon>
        <taxon>eudicotyledons</taxon>
        <taxon>Gunneridae</taxon>
        <taxon>Pentapetalae</taxon>
        <taxon>asterids</taxon>
        <taxon>lamiids</taxon>
        <taxon>Lamiales</taxon>
        <taxon>Pedaliaceae</taxon>
        <taxon>Sesamum</taxon>
    </lineage>
</organism>
<dbReference type="InterPro" id="IPR011333">
    <property type="entry name" value="SKP1/BTB/POZ_sf"/>
</dbReference>
<evidence type="ECO:0000256" key="1">
    <source>
        <dbReference type="ARBA" id="ARBA00004906"/>
    </source>
</evidence>
<dbReference type="GO" id="GO:0005737">
    <property type="term" value="C:cytoplasm"/>
    <property type="evidence" value="ECO:0007669"/>
    <property type="project" value="TreeGrafter"/>
</dbReference>
<dbReference type="InterPro" id="IPR044515">
    <property type="entry name" value="ABTB1"/>
</dbReference>
<dbReference type="InterPro" id="IPR036770">
    <property type="entry name" value="Ankyrin_rpt-contain_sf"/>
</dbReference>
<dbReference type="InterPro" id="IPR000210">
    <property type="entry name" value="BTB/POZ_dom"/>
</dbReference>
<feature type="domain" description="BTB" evidence="5">
    <location>
        <begin position="171"/>
        <end position="238"/>
    </location>
</feature>
<dbReference type="FunFam" id="1.25.40.20:FF:000328">
    <property type="entry name" value="BTB/POZ domain-containing protein"/>
    <property type="match status" value="1"/>
</dbReference>
<sequence>MTTAMSELDEIELEAEDFHSSLPLKKVPYGDVFEAARAGDVDRLRYLLDSGVNVNARDQWDSVALYYACLAGHLDAARMLLESGAICSEHTFDGDRCHYAALNLKVRKLLKAFEARPPPLQPLQAALRDTFLACKANQAYLQDQFNTDNHIIPLLPGNSSNGESSTSYCPPDIVFYVQGRPLEAHRLILSARSPFFKKKFETDWKEKKEVRFSREKLTYSSLFSLVHFFYSDRLEVAVDDMEDLVRICRVCKCHSLQSLLEKELVHQRHAEYKALRDIDNSQKRFILQGLSLPEEDRLPAALNRVLQISLANSSRGQSLENGIDDIISLVGTIQMSDSEDDLADVCVRVEKKIFRCHQVVLASRSEYFKTRLSRMKDFLEERDSLPDYTLPCLEEHDLSAGAFRKMIEYIAYYIFYFIECLIMQAEEMFDAASRYLLFPLKRAVADALLPQLETVSPADLCHWLLLSDMYGVSKIREYCLDVIACNFETFAETPQFRAMLLTLPPPSGDSALRTTMPSAPGAEASATEGNVLDDLREKWLEAEGAELDERDESALLFDKRLEMLMLVAEQEKSIESEGTVECYEGTVFSSQSVGMKPDGLEG</sequence>
<dbReference type="GO" id="GO:0000151">
    <property type="term" value="C:ubiquitin ligase complex"/>
    <property type="evidence" value="ECO:0007669"/>
    <property type="project" value="TreeGrafter"/>
</dbReference>
<dbReference type="SMART" id="SM00225">
    <property type="entry name" value="BTB"/>
    <property type="match status" value="2"/>
</dbReference>
<reference evidence="6" key="1">
    <citation type="submission" date="2020-06" db="EMBL/GenBank/DDBJ databases">
        <authorList>
            <person name="Li T."/>
            <person name="Hu X."/>
            <person name="Zhang T."/>
            <person name="Song X."/>
            <person name="Zhang H."/>
            <person name="Dai N."/>
            <person name="Sheng W."/>
            <person name="Hou X."/>
            <person name="Wei L."/>
        </authorList>
    </citation>
    <scope>NUCLEOTIDE SEQUENCE</scope>
    <source>
        <strain evidence="6">KEN1</strain>
        <tissue evidence="6">Leaf</tissue>
    </source>
</reference>
<dbReference type="AlphaFoldDB" id="A0AAW2WZC5"/>
<dbReference type="PROSITE" id="PS50088">
    <property type="entry name" value="ANK_REPEAT"/>
    <property type="match status" value="1"/>
</dbReference>
<comment type="caution">
    <text evidence="6">The sequence shown here is derived from an EMBL/GenBank/DDBJ whole genome shotgun (WGS) entry which is preliminary data.</text>
</comment>
<evidence type="ECO:0000256" key="3">
    <source>
        <dbReference type="ARBA" id="ARBA00023043"/>
    </source>
</evidence>
<dbReference type="PANTHER" id="PTHR46231:SF1">
    <property type="entry name" value="ANKYRIN REPEAT AND BTB_POZ DOMAIN-CONTAINING PROTEIN 1"/>
    <property type="match status" value="1"/>
</dbReference>
<dbReference type="SUPFAM" id="SSF54695">
    <property type="entry name" value="POZ domain"/>
    <property type="match status" value="2"/>
</dbReference>
<dbReference type="InterPro" id="IPR002110">
    <property type="entry name" value="Ankyrin_rpt"/>
</dbReference>
<dbReference type="SUPFAM" id="SSF48403">
    <property type="entry name" value="Ankyrin repeat"/>
    <property type="match status" value="1"/>
</dbReference>
<evidence type="ECO:0000313" key="6">
    <source>
        <dbReference type="EMBL" id="KAL0445365.1"/>
    </source>
</evidence>
<dbReference type="Gene3D" id="1.25.40.20">
    <property type="entry name" value="Ankyrin repeat-containing domain"/>
    <property type="match status" value="1"/>
</dbReference>
<keyword evidence="3 4" id="KW-0040">ANK repeat</keyword>
<evidence type="ECO:0000256" key="4">
    <source>
        <dbReference type="PROSITE-ProRule" id="PRU00023"/>
    </source>
</evidence>
<keyword evidence="2" id="KW-0677">Repeat</keyword>
<dbReference type="Gene3D" id="3.30.710.10">
    <property type="entry name" value="Potassium Channel Kv1.1, Chain A"/>
    <property type="match status" value="2"/>
</dbReference>
<dbReference type="FunFam" id="3.30.710.10:FF:000144">
    <property type="entry name" value="BTB/POZ domain-containing protein"/>
    <property type="match status" value="1"/>
</dbReference>
<evidence type="ECO:0000256" key="2">
    <source>
        <dbReference type="ARBA" id="ARBA00022737"/>
    </source>
</evidence>
<feature type="domain" description="BTB" evidence="5">
    <location>
        <begin position="343"/>
        <end position="410"/>
    </location>
</feature>
<gene>
    <name evidence="6" type="ORF">Slati_2259200</name>
</gene>
<dbReference type="PROSITE" id="PS50097">
    <property type="entry name" value="BTB"/>
    <property type="match status" value="2"/>
</dbReference>
<dbReference type="EMBL" id="JACGWN010000007">
    <property type="protein sequence ID" value="KAL0445365.1"/>
    <property type="molecule type" value="Genomic_DNA"/>
</dbReference>
<dbReference type="CDD" id="cd18186">
    <property type="entry name" value="BTB_POZ_ZBTB_KLHL-like"/>
    <property type="match status" value="1"/>
</dbReference>
<proteinExistence type="predicted"/>